<feature type="compositionally biased region" description="Polar residues" evidence="1">
    <location>
        <begin position="133"/>
        <end position="148"/>
    </location>
</feature>
<gene>
    <name evidence="2" type="ORF">DMENIID0003_09590</name>
</gene>
<name>A0AAT9GDF6_9RICK</name>
<organism evidence="2">
    <name type="scientific">Wolbachia endosymbiont of Sergentomyia squamirostris</name>
    <dbReference type="NCBI Taxonomy" id="3113640"/>
    <lineage>
        <taxon>Bacteria</taxon>
        <taxon>Pseudomonadati</taxon>
        <taxon>Pseudomonadota</taxon>
        <taxon>Alphaproteobacteria</taxon>
        <taxon>Rickettsiales</taxon>
        <taxon>Anaplasmataceae</taxon>
        <taxon>Wolbachieae</taxon>
        <taxon>Wolbachia</taxon>
    </lineage>
</organism>
<reference evidence="2" key="1">
    <citation type="submission" date="2024-01" db="EMBL/GenBank/DDBJ databases">
        <title>Sequencing the genomes of a sandfly, Sergentomyia squamirostris, and its two endosymbionts.</title>
        <authorList>
            <person name="Itokawa K."/>
            <person name="Sanjoba C."/>
        </authorList>
    </citation>
    <scope>NUCLEOTIDE SEQUENCE</scope>
    <source>
        <strain evidence="2">WSSQ</strain>
    </source>
</reference>
<proteinExistence type="predicted"/>
<protein>
    <submittedName>
        <fullName evidence="2">Uncharacterized protein</fullName>
    </submittedName>
</protein>
<accession>A0AAT9GDF6</accession>
<evidence type="ECO:0000313" key="2">
    <source>
        <dbReference type="EMBL" id="BFD47885.1"/>
    </source>
</evidence>
<dbReference type="EMBL" id="AP029172">
    <property type="protein sequence ID" value="BFD47885.1"/>
    <property type="molecule type" value="Genomic_DNA"/>
</dbReference>
<sequence length="155" mass="17289">MHDILSGNMCKKYDVKTVTLLLPDQKTRGVCCQIDKDGARIYEVANGSYQMTLKWNAQGKECNIKINIHIYIHDNGSVELIEGNGVTMEQLAAHKEVKVGRQYEAKPLHEVLASQLPQTQLQQSSEEVKFLEQHSTNVEDLSGASQKHQAPAASK</sequence>
<feature type="region of interest" description="Disordered" evidence="1">
    <location>
        <begin position="123"/>
        <end position="155"/>
    </location>
</feature>
<evidence type="ECO:0000256" key="1">
    <source>
        <dbReference type="SAM" id="MobiDB-lite"/>
    </source>
</evidence>
<dbReference type="AlphaFoldDB" id="A0AAT9GDF6"/>